<protein>
    <submittedName>
        <fullName evidence="1">Uncharacterized protein</fullName>
    </submittedName>
</protein>
<evidence type="ECO:0000313" key="1">
    <source>
        <dbReference type="EMBL" id="KAH0557416.1"/>
    </source>
</evidence>
<reference evidence="1 2" key="1">
    <citation type="journal article" date="2021" name="J. Hered.">
        <title>A chromosome-level genome assembly of the parasitoid wasp, Cotesia glomerata (Hymenoptera: Braconidae).</title>
        <authorList>
            <person name="Pinto B.J."/>
            <person name="Weis J.J."/>
            <person name="Gamble T."/>
            <person name="Ode P.J."/>
            <person name="Paul R."/>
            <person name="Zaspel J.M."/>
        </authorList>
    </citation>
    <scope>NUCLEOTIDE SEQUENCE [LARGE SCALE GENOMIC DNA]</scope>
    <source>
        <strain evidence="1">CgM1</strain>
    </source>
</reference>
<gene>
    <name evidence="1" type="ORF">KQX54_005699</name>
</gene>
<comment type="caution">
    <text evidence="1">The sequence shown here is derived from an EMBL/GenBank/DDBJ whole genome shotgun (WGS) entry which is preliminary data.</text>
</comment>
<evidence type="ECO:0000313" key="2">
    <source>
        <dbReference type="Proteomes" id="UP000826195"/>
    </source>
</evidence>
<accession>A0AAV7IUL2</accession>
<dbReference type="Proteomes" id="UP000826195">
    <property type="component" value="Unassembled WGS sequence"/>
</dbReference>
<sequence length="172" mass="19225">MRWRLFRLPDYGWLLDYAIRIVATFEMVRCRFTHKYGNARPANDVQVLCLVLCLLLFRRSFLILLIRNGTIDSLASTGKCPEGVGFTGGASKGGWVGGQEEEESGASRIPSIPRANWLASDLRYCKPMRRRVPTAEPQSNSGDSSFCPTVCRILHCCLPNVILLLYSAAILI</sequence>
<organism evidence="1 2">
    <name type="scientific">Cotesia glomerata</name>
    <name type="common">Lepidopteran parasitic wasp</name>
    <name type="synonym">Apanteles glomeratus</name>
    <dbReference type="NCBI Taxonomy" id="32391"/>
    <lineage>
        <taxon>Eukaryota</taxon>
        <taxon>Metazoa</taxon>
        <taxon>Ecdysozoa</taxon>
        <taxon>Arthropoda</taxon>
        <taxon>Hexapoda</taxon>
        <taxon>Insecta</taxon>
        <taxon>Pterygota</taxon>
        <taxon>Neoptera</taxon>
        <taxon>Endopterygota</taxon>
        <taxon>Hymenoptera</taxon>
        <taxon>Apocrita</taxon>
        <taxon>Ichneumonoidea</taxon>
        <taxon>Braconidae</taxon>
        <taxon>Microgastrinae</taxon>
        <taxon>Cotesia</taxon>
    </lineage>
</organism>
<dbReference type="EMBL" id="JAHXZJ010000747">
    <property type="protein sequence ID" value="KAH0557416.1"/>
    <property type="molecule type" value="Genomic_DNA"/>
</dbReference>
<proteinExistence type="predicted"/>
<name>A0AAV7IUL2_COTGL</name>
<dbReference type="AlphaFoldDB" id="A0AAV7IUL2"/>
<keyword evidence="2" id="KW-1185">Reference proteome</keyword>